<dbReference type="Gene3D" id="1.10.3600.10">
    <property type="entry name" value="Putative bacterial toxin ydaT"/>
    <property type="match status" value="1"/>
</dbReference>
<dbReference type="InterPro" id="IPR037042">
    <property type="entry name" value="YdaT-like_sf"/>
</dbReference>
<gene>
    <name evidence="1" type="ORF">RHD99_11005</name>
</gene>
<dbReference type="EMBL" id="CP133838">
    <property type="protein sequence ID" value="WMY76411.1"/>
    <property type="molecule type" value="Genomic_DNA"/>
</dbReference>
<dbReference type="Proteomes" id="UP001246690">
    <property type="component" value="Chromosome"/>
</dbReference>
<accession>A0ABY9SFY3</accession>
<dbReference type="Pfam" id="PF06254">
    <property type="entry name" value="YdaT_toxin"/>
    <property type="match status" value="1"/>
</dbReference>
<keyword evidence="2" id="KW-1185">Reference proteome</keyword>
<dbReference type="InterPro" id="IPR009364">
    <property type="entry name" value="YdaT-like"/>
</dbReference>
<organism evidence="1 2">
    <name type="scientific">Buttiauxella selenatireducens</name>
    <dbReference type="NCBI Taxonomy" id="3073902"/>
    <lineage>
        <taxon>Bacteria</taxon>
        <taxon>Pseudomonadati</taxon>
        <taxon>Pseudomonadota</taxon>
        <taxon>Gammaproteobacteria</taxon>
        <taxon>Enterobacterales</taxon>
        <taxon>Enterobacteriaceae</taxon>
        <taxon>Buttiauxella</taxon>
    </lineage>
</organism>
<dbReference type="RefSeq" id="WP_309878788.1">
    <property type="nucleotide sequence ID" value="NZ_CP133838.1"/>
</dbReference>
<protein>
    <submittedName>
        <fullName evidence="1">Toxin YdaT family protein</fullName>
    </submittedName>
</protein>
<evidence type="ECO:0000313" key="1">
    <source>
        <dbReference type="EMBL" id="WMY76411.1"/>
    </source>
</evidence>
<evidence type="ECO:0000313" key="2">
    <source>
        <dbReference type="Proteomes" id="UP001246690"/>
    </source>
</evidence>
<proteinExistence type="predicted"/>
<reference evidence="1 2" key="1">
    <citation type="submission" date="2023-09" db="EMBL/GenBank/DDBJ databases">
        <title>Buttiauxella selenatireducens sp. nov., isolated from the rhizosphere of Cardamine hupingshanesis.</title>
        <authorList>
            <person name="Zhang S."/>
            <person name="Xu Z."/>
            <person name="Wang H."/>
            <person name="Guo Y."/>
        </authorList>
    </citation>
    <scope>NUCLEOTIDE SEQUENCE [LARGE SCALE GENOMIC DNA]</scope>
    <source>
        <strain evidence="1 2">R73</strain>
    </source>
</reference>
<name>A0ABY9SFY3_9ENTR</name>
<sequence length="139" mass="15314">MEIKHSVVRDTVRVWAAKERRGPVSTKITNAYFEMGCKGLPLHKIDASVPDCDLSGAIHINQQNIFRWLDSDSQSAKNKVSQLLPAILSVLPHPLSARIVLANSVEYRALQLAKTAVIDATDAYVAATVVDVVNHWRGN</sequence>